<dbReference type="Proteomes" id="UP000326695">
    <property type="component" value="Chromosome"/>
</dbReference>
<keyword evidence="1" id="KW-0812">Transmembrane</keyword>
<dbReference type="EMBL" id="CP038018">
    <property type="protein sequence ID" value="QED92646.1"/>
    <property type="molecule type" value="Genomic_DNA"/>
</dbReference>
<proteinExistence type="predicted"/>
<dbReference type="KEGG" id="eex:EZJ17_08545"/>
<name>A0AAX1F975_9NEIS</name>
<gene>
    <name evidence="2" type="ORF">EZJ17_08545</name>
</gene>
<feature type="transmembrane region" description="Helical" evidence="1">
    <location>
        <begin position="6"/>
        <end position="26"/>
    </location>
</feature>
<keyword evidence="1" id="KW-0472">Membrane</keyword>
<dbReference type="AlphaFoldDB" id="A0AAX1F975"/>
<dbReference type="RefSeq" id="WP_151086412.1">
    <property type="nucleotide sequence ID" value="NZ_CP038018.1"/>
</dbReference>
<accession>A0AAX1F975</accession>
<evidence type="ECO:0000313" key="3">
    <source>
        <dbReference type="Proteomes" id="UP000326695"/>
    </source>
</evidence>
<evidence type="ECO:0000313" key="2">
    <source>
        <dbReference type="EMBL" id="QED92646.1"/>
    </source>
</evidence>
<evidence type="ECO:0000256" key="1">
    <source>
        <dbReference type="SAM" id="Phobius"/>
    </source>
</evidence>
<sequence>MLLMQGVAALTCLIVKYAFIAAYRCYIKYRRQLQAYLKTIRLQSGKYDFSNAKLMQSYCLVREVWKTTTTAFSGRGFSEWVT</sequence>
<reference evidence="3" key="1">
    <citation type="journal article" date="2019" name="J. Anim. Genet.">
        <title>Description and whole genome sequencing of Eikenella exigua sp. nov., isolated from brain abscess and blood.</title>
        <authorList>
            <person name="Stormo K.A."/>
            <person name="Nygaard R.M."/>
            <person name="Bruvold T.S."/>
            <person name="Dimmen G."/>
            <person name="Lindemann P.C."/>
            <person name="Jordal S."/>
            <person name="Kommedal O."/>
        </authorList>
    </citation>
    <scope>NUCLEOTIDE SEQUENCE [LARGE SCALE GENOMIC DNA]</scope>
    <source>
        <strain evidence="3">PXX</strain>
    </source>
</reference>
<organism evidence="2 3">
    <name type="scientific">Eikenella exigua</name>
    <dbReference type="NCBI Taxonomy" id="2528037"/>
    <lineage>
        <taxon>Bacteria</taxon>
        <taxon>Pseudomonadati</taxon>
        <taxon>Pseudomonadota</taxon>
        <taxon>Betaproteobacteria</taxon>
        <taxon>Neisseriales</taxon>
        <taxon>Neisseriaceae</taxon>
        <taxon>Eikenella</taxon>
    </lineage>
</organism>
<keyword evidence="1" id="KW-1133">Transmembrane helix</keyword>
<keyword evidence="3" id="KW-1185">Reference proteome</keyword>
<protein>
    <recommendedName>
        <fullName evidence="4">Transposase</fullName>
    </recommendedName>
</protein>
<evidence type="ECO:0008006" key="4">
    <source>
        <dbReference type="Google" id="ProtNLM"/>
    </source>
</evidence>